<evidence type="ECO:0000313" key="12">
    <source>
        <dbReference type="Proteomes" id="UP000187822"/>
    </source>
</evidence>
<keyword evidence="4" id="KW-0378">Hydrolase</keyword>
<feature type="transmembrane region" description="Helical" evidence="8">
    <location>
        <begin position="253"/>
        <end position="272"/>
    </location>
</feature>
<dbReference type="OrthoDB" id="19110at2157"/>
<dbReference type="PANTHER" id="PTHR31412">
    <property type="entry name" value="ZINC METALLOPROTEASE EGY1"/>
    <property type="match status" value="1"/>
</dbReference>
<feature type="transmembrane region" description="Helical" evidence="8">
    <location>
        <begin position="123"/>
        <end position="144"/>
    </location>
</feature>
<evidence type="ECO:0000256" key="4">
    <source>
        <dbReference type="ARBA" id="ARBA00022801"/>
    </source>
</evidence>
<dbReference type="GO" id="GO:0016020">
    <property type="term" value="C:membrane"/>
    <property type="evidence" value="ECO:0007669"/>
    <property type="project" value="UniProtKB-SubCell"/>
</dbReference>
<dbReference type="Proteomes" id="UP000195607">
    <property type="component" value="Chromosome I"/>
</dbReference>
<organism evidence="10 13">
    <name type="scientific">Cuniculiplasma divulgatum</name>
    <dbReference type="NCBI Taxonomy" id="1673428"/>
    <lineage>
        <taxon>Archaea</taxon>
        <taxon>Methanobacteriati</taxon>
        <taxon>Thermoplasmatota</taxon>
        <taxon>Thermoplasmata</taxon>
        <taxon>Thermoplasmatales</taxon>
        <taxon>Cuniculiplasmataceae</taxon>
        <taxon>Cuniculiplasma</taxon>
    </lineage>
</organism>
<dbReference type="InterPro" id="IPR044838">
    <property type="entry name" value="EGY1-like"/>
</dbReference>
<dbReference type="EMBL" id="LT719092">
    <property type="protein sequence ID" value="SJK84519.1"/>
    <property type="molecule type" value="Genomic_DNA"/>
</dbReference>
<evidence type="ECO:0000256" key="1">
    <source>
        <dbReference type="ARBA" id="ARBA00004141"/>
    </source>
</evidence>
<feature type="transmembrane region" description="Helical" evidence="8">
    <location>
        <begin position="229"/>
        <end position="247"/>
    </location>
</feature>
<evidence type="ECO:0000256" key="5">
    <source>
        <dbReference type="ARBA" id="ARBA00022946"/>
    </source>
</evidence>
<dbReference type="Pfam" id="PF02163">
    <property type="entry name" value="Peptidase_M50"/>
    <property type="match status" value="1"/>
</dbReference>
<feature type="transmembrane region" description="Helical" evidence="8">
    <location>
        <begin position="293"/>
        <end position="321"/>
    </location>
</feature>
<feature type="transmembrane region" description="Helical" evidence="8">
    <location>
        <begin position="196"/>
        <end position="217"/>
    </location>
</feature>
<dbReference type="RefSeq" id="WP_021789802.1">
    <property type="nucleotide sequence ID" value="NZ_LT671858.1"/>
</dbReference>
<feature type="transmembrane region" description="Helical" evidence="8">
    <location>
        <begin position="92"/>
        <end position="111"/>
    </location>
</feature>
<evidence type="ECO:0000313" key="11">
    <source>
        <dbReference type="EMBL" id="SJK84519.1"/>
    </source>
</evidence>
<protein>
    <submittedName>
        <fullName evidence="10">Intramembrane-cleaving zinc metalloprotease S2P</fullName>
    </submittedName>
</protein>
<keyword evidence="7 8" id="KW-0472">Membrane</keyword>
<sequence>MDSDRNIELENPKVREVVDLVKNYIYTYEIEVNPLSIKFMFLDSDNPLITKKFSELSQKLISMGYIPQMVNSYEHYVQVSMGQEKKFVSSKVNLIMLILTILSTLYAGYYFTGDFIKPGADVFWRTVLYGFVFFTLPLLTILGVHEFGHFIVARHYKVRASLPFFIPFIPLAYSIGTFGAFISLRDPFPNRKVMTNIGAAGPIAGFATAFPLLFVANYLQKTMPLYHHFIPYFLHYPFIYHILGLLMPVTTPFFPMTISVWVGIFATALNLFPVGQLDGGHIVRGMLGRKAIYLSYFFILVLFYLGLSYTGWLLIAILVLFLGLNHPPALDDTSPIGALEIGVGILVLILFILSFTPVPIYL</sequence>
<dbReference type="EMBL" id="LT671858">
    <property type="protein sequence ID" value="SIM51327.1"/>
    <property type="molecule type" value="Genomic_DNA"/>
</dbReference>
<reference evidence="12" key="3">
    <citation type="submission" date="2016-06" db="EMBL/GenBank/DDBJ databases">
        <authorList>
            <person name="Toshchakov V.S."/>
        </authorList>
    </citation>
    <scope>NUCLEOTIDE SEQUENCE [LARGE SCALE GENOMIC DNA]</scope>
    <source>
        <strain>PM4 (JCM 30641</strain>
        <strain evidence="12">\VKM B-2940)</strain>
    </source>
</reference>
<evidence type="ECO:0000256" key="7">
    <source>
        <dbReference type="ARBA" id="ARBA00023136"/>
    </source>
</evidence>
<proteinExistence type="predicted"/>
<feature type="transmembrane region" description="Helical" evidence="8">
    <location>
        <begin position="341"/>
        <end position="361"/>
    </location>
</feature>
<dbReference type="AlphaFoldDB" id="A0A1N5TT09"/>
<evidence type="ECO:0000313" key="13">
    <source>
        <dbReference type="Proteomes" id="UP000195607"/>
    </source>
</evidence>
<dbReference type="PANTHER" id="PTHR31412:SF0">
    <property type="entry name" value="ZINC METALLOPROTEASE EGY1, CHLOROPLASTIC-RELATED"/>
    <property type="match status" value="1"/>
</dbReference>
<keyword evidence="3 8" id="KW-0812">Transmembrane</keyword>
<keyword evidence="5" id="KW-0809">Transit peptide</keyword>
<name>A0A1N5TT09_9ARCH</name>
<evidence type="ECO:0000256" key="8">
    <source>
        <dbReference type="SAM" id="Phobius"/>
    </source>
</evidence>
<reference evidence="10 13" key="1">
    <citation type="submission" date="2016-04" db="EMBL/GenBank/DDBJ databases">
        <authorList>
            <person name="Evans L.H."/>
            <person name="Alamgir A."/>
            <person name="Owens N."/>
            <person name="Weber N.D."/>
            <person name="Virtaneva K."/>
            <person name="Barbian K."/>
            <person name="Babar A."/>
            <person name="Rosenke K."/>
        </authorList>
    </citation>
    <scope>NUCLEOTIDE SEQUENCE [LARGE SCALE GENOMIC DNA]</scope>
    <source>
        <strain evidence="10">S5</strain>
        <strain evidence="13">S5(T) (JCM 30642 \VKM B-2941)</strain>
    </source>
</reference>
<gene>
    <name evidence="11" type="ORF">CPM_0650</name>
    <name evidence="10" type="ORF">CSP5_0672</name>
</gene>
<evidence type="ECO:0000256" key="2">
    <source>
        <dbReference type="ARBA" id="ARBA00022670"/>
    </source>
</evidence>
<evidence type="ECO:0000313" key="10">
    <source>
        <dbReference type="EMBL" id="SIM51327.1"/>
    </source>
</evidence>
<feature type="domain" description="Peptidase M50" evidence="9">
    <location>
        <begin position="134"/>
        <end position="290"/>
    </location>
</feature>
<dbReference type="STRING" id="1673428.CPM_0650"/>
<evidence type="ECO:0000259" key="9">
    <source>
        <dbReference type="Pfam" id="PF02163"/>
    </source>
</evidence>
<evidence type="ECO:0000256" key="6">
    <source>
        <dbReference type="ARBA" id="ARBA00022989"/>
    </source>
</evidence>
<feature type="transmembrane region" description="Helical" evidence="8">
    <location>
        <begin position="164"/>
        <end position="184"/>
    </location>
</feature>
<evidence type="ECO:0000256" key="3">
    <source>
        <dbReference type="ARBA" id="ARBA00022692"/>
    </source>
</evidence>
<comment type="subcellular location">
    <subcellularLocation>
        <location evidence="1">Membrane</location>
        <topology evidence="1">Multi-pass membrane protein</topology>
    </subcellularLocation>
</comment>
<dbReference type="CDD" id="cd06160">
    <property type="entry name" value="S2P-M50_like_2"/>
    <property type="match status" value="1"/>
</dbReference>
<dbReference type="GeneID" id="41587954"/>
<dbReference type="GO" id="GO:0006508">
    <property type="term" value="P:proteolysis"/>
    <property type="evidence" value="ECO:0007669"/>
    <property type="project" value="UniProtKB-KW"/>
</dbReference>
<reference evidence="11" key="2">
    <citation type="submission" date="2016-06" db="EMBL/GenBank/DDBJ databases">
        <authorList>
            <person name="Olsen C.W."/>
            <person name="Carey S."/>
            <person name="Hinshaw L."/>
            <person name="Karasin A.I."/>
        </authorList>
    </citation>
    <scope>NUCLEOTIDE SEQUENCE [LARGE SCALE GENOMIC DNA]</scope>
    <source>
        <strain evidence="11">PM4</strain>
    </source>
</reference>
<dbReference type="KEGG" id="cdiv:CPM_0650"/>
<accession>A0A1N5TT09</accession>
<dbReference type="InterPro" id="IPR008915">
    <property type="entry name" value="Peptidase_M50"/>
</dbReference>
<keyword evidence="6 8" id="KW-1133">Transmembrane helix</keyword>
<dbReference type="GO" id="GO:0008237">
    <property type="term" value="F:metallopeptidase activity"/>
    <property type="evidence" value="ECO:0007669"/>
    <property type="project" value="UniProtKB-KW"/>
</dbReference>
<keyword evidence="2 10" id="KW-0645">Protease</keyword>
<keyword evidence="12" id="KW-1185">Reference proteome</keyword>
<keyword evidence="10" id="KW-0482">Metalloprotease</keyword>
<dbReference type="Proteomes" id="UP000187822">
    <property type="component" value="Chromosome I"/>
</dbReference>